<gene>
    <name evidence="2" type="ORF">LL253_02490</name>
</gene>
<evidence type="ECO:0000313" key="2">
    <source>
        <dbReference type="EMBL" id="MCC4231555.1"/>
    </source>
</evidence>
<protein>
    <submittedName>
        <fullName evidence="2">Nuclear transport factor 2 family protein</fullName>
    </submittedName>
</protein>
<dbReference type="Pfam" id="PF14534">
    <property type="entry name" value="DUF4440"/>
    <property type="match status" value="1"/>
</dbReference>
<comment type="caution">
    <text evidence="2">The sequence shown here is derived from an EMBL/GenBank/DDBJ whole genome shotgun (WGS) entry which is preliminary data.</text>
</comment>
<keyword evidence="3" id="KW-1185">Reference proteome</keyword>
<dbReference type="Proteomes" id="UP001198830">
    <property type="component" value="Unassembled WGS sequence"/>
</dbReference>
<proteinExistence type="predicted"/>
<sequence>MTASADLAIRMVRAAFNRALAEANLKAIEPLLARDVVLVTGTDSAVLMGKRAQLATWKRDFAASDRLVYTRTTERVTISAVEPIAMEEGRWSGASTEDGRILAAGSYCAKWREMSGSWLIEAEIFVTLA</sequence>
<evidence type="ECO:0000313" key="3">
    <source>
        <dbReference type="Proteomes" id="UP001198830"/>
    </source>
</evidence>
<feature type="domain" description="DUF4440" evidence="1">
    <location>
        <begin position="9"/>
        <end position="120"/>
    </location>
</feature>
<dbReference type="EMBL" id="JAJGNP010000001">
    <property type="protein sequence ID" value="MCC4231555.1"/>
    <property type="molecule type" value="Genomic_DNA"/>
</dbReference>
<dbReference type="RefSeq" id="WP_228226053.1">
    <property type="nucleotide sequence ID" value="NZ_JAJGNP010000001.1"/>
</dbReference>
<dbReference type="Gene3D" id="3.10.450.50">
    <property type="match status" value="1"/>
</dbReference>
<name>A0ABS8GZ56_9SPHN</name>
<dbReference type="InterPro" id="IPR027843">
    <property type="entry name" value="DUF4440"/>
</dbReference>
<accession>A0ABS8GZ56</accession>
<organism evidence="2 3">
    <name type="scientific">Sphingobium soli</name>
    <dbReference type="NCBI Taxonomy" id="1591116"/>
    <lineage>
        <taxon>Bacteria</taxon>
        <taxon>Pseudomonadati</taxon>
        <taxon>Pseudomonadota</taxon>
        <taxon>Alphaproteobacteria</taxon>
        <taxon>Sphingomonadales</taxon>
        <taxon>Sphingomonadaceae</taxon>
        <taxon>Sphingobium</taxon>
    </lineage>
</organism>
<dbReference type="InterPro" id="IPR032710">
    <property type="entry name" value="NTF2-like_dom_sf"/>
</dbReference>
<evidence type="ECO:0000259" key="1">
    <source>
        <dbReference type="Pfam" id="PF14534"/>
    </source>
</evidence>
<dbReference type="SUPFAM" id="SSF54427">
    <property type="entry name" value="NTF2-like"/>
    <property type="match status" value="1"/>
</dbReference>
<reference evidence="2 3" key="1">
    <citation type="submission" date="2021-10" db="EMBL/GenBank/DDBJ databases">
        <title>The diversity and Nitrogen Metabolism of Culturable Nitrate-Utilizing Bacteria Within the Oxygen Minimum Zone of the Changjiang (Yangtze River)Estuary.</title>
        <authorList>
            <person name="Zhang D."/>
            <person name="Zheng J."/>
            <person name="Liu S."/>
            <person name="He W."/>
        </authorList>
    </citation>
    <scope>NUCLEOTIDE SEQUENCE [LARGE SCALE GENOMIC DNA]</scope>
    <source>
        <strain evidence="2 3">FXH275-2</strain>
    </source>
</reference>